<accession>A0AAN4ZF06</accession>
<evidence type="ECO:0000256" key="2">
    <source>
        <dbReference type="ARBA" id="ARBA00012544"/>
    </source>
</evidence>
<feature type="non-terminal residue" evidence="7">
    <location>
        <position position="71"/>
    </location>
</feature>
<organism evidence="7 8">
    <name type="scientific">Pristionchus mayeri</name>
    <dbReference type="NCBI Taxonomy" id="1317129"/>
    <lineage>
        <taxon>Eukaryota</taxon>
        <taxon>Metazoa</taxon>
        <taxon>Ecdysozoa</taxon>
        <taxon>Nematoda</taxon>
        <taxon>Chromadorea</taxon>
        <taxon>Rhabditida</taxon>
        <taxon>Rhabditina</taxon>
        <taxon>Diplogasteromorpha</taxon>
        <taxon>Diplogasteroidea</taxon>
        <taxon>Neodiplogasteridae</taxon>
        <taxon>Pristionchus</taxon>
    </lineage>
</organism>
<reference evidence="8" key="1">
    <citation type="submission" date="2022-10" db="EMBL/GenBank/DDBJ databases">
        <title>Genome assembly of Pristionchus species.</title>
        <authorList>
            <person name="Yoshida K."/>
            <person name="Sommer R.J."/>
        </authorList>
    </citation>
    <scope>NUCLEOTIDE SEQUENCE [LARGE SCALE GENOMIC DNA]</scope>
    <source>
        <strain evidence="8">RS5460</strain>
    </source>
</reference>
<dbReference type="Gene3D" id="3.40.50.2000">
    <property type="entry name" value="Glycogen Phosphorylase B"/>
    <property type="match status" value="1"/>
</dbReference>
<name>A0AAN4ZF06_9BILA</name>
<keyword evidence="8" id="KW-1185">Reference proteome</keyword>
<dbReference type="GO" id="GO:0015020">
    <property type="term" value="F:glucuronosyltransferase activity"/>
    <property type="evidence" value="ECO:0007669"/>
    <property type="project" value="UniProtKB-EC"/>
</dbReference>
<dbReference type="EC" id="2.4.1.17" evidence="2"/>
<evidence type="ECO:0000256" key="5">
    <source>
        <dbReference type="ARBA" id="ARBA00022729"/>
    </source>
</evidence>
<evidence type="ECO:0000313" key="8">
    <source>
        <dbReference type="Proteomes" id="UP001328107"/>
    </source>
</evidence>
<proteinExistence type="inferred from homology"/>
<comment type="catalytic activity">
    <reaction evidence="6">
        <text>glucuronate acceptor + UDP-alpha-D-glucuronate = acceptor beta-D-glucuronoside + UDP + H(+)</text>
        <dbReference type="Rhea" id="RHEA:21032"/>
        <dbReference type="ChEBI" id="CHEBI:15378"/>
        <dbReference type="ChEBI" id="CHEBI:58052"/>
        <dbReference type="ChEBI" id="CHEBI:58223"/>
        <dbReference type="ChEBI" id="CHEBI:132367"/>
        <dbReference type="ChEBI" id="CHEBI:132368"/>
        <dbReference type="EC" id="2.4.1.17"/>
    </reaction>
</comment>
<evidence type="ECO:0000313" key="7">
    <source>
        <dbReference type="EMBL" id="GMR39571.1"/>
    </source>
</evidence>
<evidence type="ECO:0000256" key="6">
    <source>
        <dbReference type="ARBA" id="ARBA00047475"/>
    </source>
</evidence>
<sequence>LDHPNLAVFITHGGMGSVQELALSGKPAILVPIFGDQPRNAAMMEHNNLGKVLNKLEIGNHETIIALLKDL</sequence>
<protein>
    <recommendedName>
        <fullName evidence="2">glucuronosyltransferase</fullName>
        <ecNumber evidence="2">2.4.1.17</ecNumber>
    </recommendedName>
</protein>
<dbReference type="InterPro" id="IPR050271">
    <property type="entry name" value="UDP-glycosyltransferase"/>
</dbReference>
<keyword evidence="3" id="KW-0328">Glycosyltransferase</keyword>
<dbReference type="AlphaFoldDB" id="A0AAN4ZF06"/>
<dbReference type="Proteomes" id="UP001328107">
    <property type="component" value="Unassembled WGS sequence"/>
</dbReference>
<dbReference type="PANTHER" id="PTHR48043:SF23">
    <property type="entry name" value="UDP-GLUCURONOSYLTRANSFERASE"/>
    <property type="match status" value="1"/>
</dbReference>
<dbReference type="PANTHER" id="PTHR48043">
    <property type="entry name" value="EG:EG0003.4 PROTEIN-RELATED"/>
    <property type="match status" value="1"/>
</dbReference>
<evidence type="ECO:0000256" key="1">
    <source>
        <dbReference type="ARBA" id="ARBA00009995"/>
    </source>
</evidence>
<feature type="non-terminal residue" evidence="7">
    <location>
        <position position="1"/>
    </location>
</feature>
<evidence type="ECO:0000256" key="3">
    <source>
        <dbReference type="ARBA" id="ARBA00022676"/>
    </source>
</evidence>
<comment type="caution">
    <text evidence="7">The sequence shown here is derived from an EMBL/GenBank/DDBJ whole genome shotgun (WGS) entry which is preliminary data.</text>
</comment>
<dbReference type="Pfam" id="PF00201">
    <property type="entry name" value="UDPGT"/>
    <property type="match status" value="1"/>
</dbReference>
<comment type="similarity">
    <text evidence="1">Belongs to the UDP-glycosyltransferase family.</text>
</comment>
<dbReference type="SUPFAM" id="SSF53756">
    <property type="entry name" value="UDP-Glycosyltransferase/glycogen phosphorylase"/>
    <property type="match status" value="1"/>
</dbReference>
<keyword evidence="5" id="KW-0732">Signal</keyword>
<evidence type="ECO:0000256" key="4">
    <source>
        <dbReference type="ARBA" id="ARBA00022679"/>
    </source>
</evidence>
<keyword evidence="4" id="KW-0808">Transferase</keyword>
<dbReference type="InterPro" id="IPR002213">
    <property type="entry name" value="UDP_glucos_trans"/>
</dbReference>
<gene>
    <name evidence="7" type="ORF">PMAYCL1PPCAC_09766</name>
</gene>
<dbReference type="EMBL" id="BTRK01000002">
    <property type="protein sequence ID" value="GMR39571.1"/>
    <property type="molecule type" value="Genomic_DNA"/>
</dbReference>